<keyword evidence="3" id="KW-1185">Reference proteome</keyword>
<dbReference type="RefSeq" id="XP_025385930.1">
    <property type="nucleotide sequence ID" value="XM_025531693.1"/>
</dbReference>
<evidence type="ECO:0000313" key="2">
    <source>
        <dbReference type="EMBL" id="PWY68250.1"/>
    </source>
</evidence>
<reference evidence="2" key="1">
    <citation type="submission" date="2016-12" db="EMBL/GenBank/DDBJ databases">
        <title>The genomes of Aspergillus section Nigri reveals drivers in fungal speciation.</title>
        <authorList>
            <consortium name="DOE Joint Genome Institute"/>
            <person name="Vesth T.C."/>
            <person name="Nybo J."/>
            <person name="Theobald S."/>
            <person name="Brandl J."/>
            <person name="Frisvad J.C."/>
            <person name="Nielsen K.F."/>
            <person name="Lyhne E.K."/>
            <person name="Kogle M.E."/>
            <person name="Kuo A."/>
            <person name="Riley R."/>
            <person name="Clum A."/>
            <person name="Nolan M."/>
            <person name="Lipzen A."/>
            <person name="Salamov A."/>
            <person name="Henrissat B."/>
            <person name="Wiebenga A."/>
            <person name="De vries R.P."/>
            <person name="Grigoriev I.V."/>
            <person name="Mortensen U.H."/>
            <person name="Andersen M.R."/>
            <person name="Baker S.E."/>
        </authorList>
    </citation>
    <scope>NUCLEOTIDE SEQUENCE</scope>
    <source>
        <strain evidence="2">CBS 122712</strain>
    </source>
</reference>
<dbReference type="VEuPathDB" id="FungiDB:BO83DRAFT_380187"/>
<dbReference type="GeneID" id="37053655"/>
<evidence type="ECO:0000256" key="1">
    <source>
        <dbReference type="SAM" id="MobiDB-lite"/>
    </source>
</evidence>
<feature type="region of interest" description="Disordered" evidence="1">
    <location>
        <begin position="1"/>
        <end position="59"/>
    </location>
</feature>
<sequence>MAPHERKSDETQSGLDAWDWRAVNKEGGEQHTFHSPPPSSHAHRMGWLENGGRSTPGWH</sequence>
<feature type="compositionally biased region" description="Basic and acidic residues" evidence="1">
    <location>
        <begin position="18"/>
        <end position="32"/>
    </location>
</feature>
<dbReference type="AlphaFoldDB" id="A0A317V853"/>
<comment type="caution">
    <text evidence="2">The sequence shown here is derived from an EMBL/GenBank/DDBJ whole genome shotgun (WGS) entry which is preliminary data.</text>
</comment>
<evidence type="ECO:0000313" key="3">
    <source>
        <dbReference type="Proteomes" id="UP000246171"/>
    </source>
</evidence>
<proteinExistence type="predicted"/>
<feature type="compositionally biased region" description="Basic and acidic residues" evidence="1">
    <location>
        <begin position="1"/>
        <end position="10"/>
    </location>
</feature>
<name>A0A317V853_ASPEC</name>
<protein>
    <submittedName>
        <fullName evidence="2">Uncharacterized protein</fullName>
    </submittedName>
</protein>
<organism evidence="2 3">
    <name type="scientific">Aspergillus eucalypticola (strain CBS 122712 / IBT 29274)</name>
    <dbReference type="NCBI Taxonomy" id="1448314"/>
    <lineage>
        <taxon>Eukaryota</taxon>
        <taxon>Fungi</taxon>
        <taxon>Dikarya</taxon>
        <taxon>Ascomycota</taxon>
        <taxon>Pezizomycotina</taxon>
        <taxon>Eurotiomycetes</taxon>
        <taxon>Eurotiomycetidae</taxon>
        <taxon>Eurotiales</taxon>
        <taxon>Aspergillaceae</taxon>
        <taxon>Aspergillus</taxon>
        <taxon>Aspergillus subgen. Circumdati</taxon>
    </lineage>
</organism>
<dbReference type="OrthoDB" id="10338386at2759"/>
<dbReference type="Proteomes" id="UP000246171">
    <property type="component" value="Unassembled WGS sequence"/>
</dbReference>
<accession>A0A317V853</accession>
<gene>
    <name evidence="2" type="ORF">BO83DRAFT_380187</name>
</gene>
<dbReference type="EMBL" id="MSFU01000020">
    <property type="protein sequence ID" value="PWY68250.1"/>
    <property type="molecule type" value="Genomic_DNA"/>
</dbReference>